<dbReference type="OrthoDB" id="2287355at2759"/>
<reference evidence="3" key="1">
    <citation type="submission" date="2016-04" db="EMBL/GenBank/DDBJ databases">
        <authorList>
            <person name="Evans L.H."/>
            <person name="Alamgir A."/>
            <person name="Owens N."/>
            <person name="Weber N.D."/>
            <person name="Virtaneva K."/>
            <person name="Barbian K."/>
            <person name="Babar A."/>
            <person name="Rosenke K."/>
        </authorList>
    </citation>
    <scope>NUCLEOTIDE SEQUENCE [LARGE SCALE GENOMIC DNA]</scope>
    <source>
        <strain evidence="3">CBS 101.48</strain>
    </source>
</reference>
<dbReference type="InParanoid" id="A0A163M3M3"/>
<keyword evidence="1" id="KW-0175">Coiled coil</keyword>
<organism evidence="3">
    <name type="scientific">Absidia glauca</name>
    <name type="common">Pin mould</name>
    <dbReference type="NCBI Taxonomy" id="4829"/>
    <lineage>
        <taxon>Eukaryota</taxon>
        <taxon>Fungi</taxon>
        <taxon>Fungi incertae sedis</taxon>
        <taxon>Mucoromycota</taxon>
        <taxon>Mucoromycotina</taxon>
        <taxon>Mucoromycetes</taxon>
        <taxon>Mucorales</taxon>
        <taxon>Cunninghamellaceae</taxon>
        <taxon>Absidia</taxon>
    </lineage>
</organism>
<sequence>MNNQEQAHLEKTLAILSDKLQQAQKHSKTLLQQDLGHVFQLHDDGGSRRRKRRRIPPPPPPGLLPLLTHKGISHTPRNPDTHVSNPTPESCTGVILQERLWLRLVVTHEESMEQAHLIWLAPPTPIQVDRSTVFTTSPHETVFYAATTMVDPLNTMDIELGVRYRTGEETWMDTVGLPITWHEDPVEWMKNDLDLIHHWAPILYPYKAHMVTHLSPHNDWITLNEHIHVSSDASVLFVQGSDHFAPIQAHVYALRNHALTTLSTATWDGVAMTTQERLQQCIVALIDQSQSPPQSRLANREHSLAQLAALLSPP</sequence>
<evidence type="ECO:0000313" key="3">
    <source>
        <dbReference type="EMBL" id="SAM00949.1"/>
    </source>
</evidence>
<evidence type="ECO:0000256" key="2">
    <source>
        <dbReference type="SAM" id="MobiDB-lite"/>
    </source>
</evidence>
<name>A0A163M3M3_ABSGL</name>
<gene>
    <name evidence="3" type="primary">ABSGL_06685.1 scaffold 8661</name>
</gene>
<accession>A0A163M3M3</accession>
<evidence type="ECO:0000313" key="4">
    <source>
        <dbReference type="Proteomes" id="UP000078561"/>
    </source>
</evidence>
<dbReference type="Proteomes" id="UP000078561">
    <property type="component" value="Unassembled WGS sequence"/>
</dbReference>
<keyword evidence="4" id="KW-1185">Reference proteome</keyword>
<dbReference type="AlphaFoldDB" id="A0A163M3M3"/>
<evidence type="ECO:0000256" key="1">
    <source>
        <dbReference type="SAM" id="Coils"/>
    </source>
</evidence>
<feature type="region of interest" description="Disordered" evidence="2">
    <location>
        <begin position="39"/>
        <end position="65"/>
    </location>
</feature>
<feature type="coiled-coil region" evidence="1">
    <location>
        <begin position="6"/>
        <end position="33"/>
    </location>
</feature>
<protein>
    <submittedName>
        <fullName evidence="3">Uncharacterized protein</fullName>
    </submittedName>
</protein>
<dbReference type="EMBL" id="LT553497">
    <property type="protein sequence ID" value="SAM00949.1"/>
    <property type="molecule type" value="Genomic_DNA"/>
</dbReference>
<proteinExistence type="predicted"/>